<dbReference type="STRING" id="83767.SAMN05660652_02119"/>
<proteinExistence type="predicted"/>
<reference evidence="2 3" key="1">
    <citation type="submission" date="2016-10" db="EMBL/GenBank/DDBJ databases">
        <authorList>
            <person name="de Groot N.N."/>
        </authorList>
    </citation>
    <scope>NUCLEOTIDE SEQUENCE [LARGE SCALE GENOMIC DNA]</scope>
    <source>
        <strain evidence="2 3">DSM 5885</strain>
    </source>
</reference>
<keyword evidence="3" id="KW-1185">Reference proteome</keyword>
<keyword evidence="1" id="KW-1133">Transmembrane helix</keyword>
<feature type="transmembrane region" description="Helical" evidence="1">
    <location>
        <begin position="24"/>
        <end position="52"/>
    </location>
</feature>
<dbReference type="EMBL" id="FNCY01000008">
    <property type="protein sequence ID" value="SDH70673.1"/>
    <property type="molecule type" value="Genomic_DNA"/>
</dbReference>
<sequence>MVSAYAGVVVGTRPLLLSYGESGIGILLLVSTLITIGSVVVLAAQGWIVAFLHRLFAKASRKTALILMPLLTFFASWSFIALFWQVALFLR</sequence>
<dbReference type="RefSeq" id="WP_143009830.1">
    <property type="nucleotide sequence ID" value="NZ_FNCY01000008.1"/>
</dbReference>
<feature type="transmembrane region" description="Helical" evidence="1">
    <location>
        <begin position="64"/>
        <end position="87"/>
    </location>
</feature>
<evidence type="ECO:0000313" key="2">
    <source>
        <dbReference type="EMBL" id="SDH70673.1"/>
    </source>
</evidence>
<protein>
    <recommendedName>
        <fullName evidence="4">Yip1 domain-containing protein</fullName>
    </recommendedName>
</protein>
<gene>
    <name evidence="2" type="ORF">SAMN05660652_02119</name>
</gene>
<evidence type="ECO:0008006" key="4">
    <source>
        <dbReference type="Google" id="ProtNLM"/>
    </source>
</evidence>
<keyword evidence="1" id="KW-0472">Membrane</keyword>
<name>A0A1G8EL53_9RHOO</name>
<organism evidence="2 3">
    <name type="scientific">Propionivibrio dicarboxylicus</name>
    <dbReference type="NCBI Taxonomy" id="83767"/>
    <lineage>
        <taxon>Bacteria</taxon>
        <taxon>Pseudomonadati</taxon>
        <taxon>Pseudomonadota</taxon>
        <taxon>Betaproteobacteria</taxon>
        <taxon>Rhodocyclales</taxon>
        <taxon>Rhodocyclaceae</taxon>
        <taxon>Propionivibrio</taxon>
    </lineage>
</organism>
<dbReference type="Proteomes" id="UP000198607">
    <property type="component" value="Unassembled WGS sequence"/>
</dbReference>
<keyword evidence="1" id="KW-0812">Transmembrane</keyword>
<evidence type="ECO:0000256" key="1">
    <source>
        <dbReference type="SAM" id="Phobius"/>
    </source>
</evidence>
<dbReference type="AlphaFoldDB" id="A0A1G8EL53"/>
<evidence type="ECO:0000313" key="3">
    <source>
        <dbReference type="Proteomes" id="UP000198607"/>
    </source>
</evidence>
<accession>A0A1G8EL53</accession>